<evidence type="ECO:0000313" key="3">
    <source>
        <dbReference type="Proteomes" id="UP000265366"/>
    </source>
</evidence>
<reference evidence="2 3" key="1">
    <citation type="submission" date="2018-08" db="EMBL/GenBank/DDBJ databases">
        <title>Erythrobacter zhengii sp.nov., a bacterium isolated from deep-sea sediment.</title>
        <authorList>
            <person name="Fang C."/>
            <person name="Wu Y.-H."/>
            <person name="Sun C."/>
            <person name="Wang H."/>
            <person name="Cheng H."/>
            <person name="Meng F.-X."/>
            <person name="Wang C.-S."/>
            <person name="Xu X.-W."/>
        </authorList>
    </citation>
    <scope>NUCLEOTIDE SEQUENCE [LARGE SCALE GENOMIC DNA]</scope>
    <source>
        <strain evidence="2 3">CCTCC AB 2015396</strain>
    </source>
</reference>
<gene>
    <name evidence="2" type="ORF">D2V17_01915</name>
</gene>
<comment type="caution">
    <text evidence="2">The sequence shown here is derived from an EMBL/GenBank/DDBJ whole genome shotgun (WGS) entry which is preliminary data.</text>
</comment>
<dbReference type="GO" id="GO:0005507">
    <property type="term" value="F:copper ion binding"/>
    <property type="evidence" value="ECO:0007669"/>
    <property type="project" value="TreeGrafter"/>
</dbReference>
<proteinExistence type="inferred from homology"/>
<keyword evidence="3" id="KW-1185">Reference proteome</keyword>
<accession>A0A3A1PET9</accession>
<evidence type="ECO:0000256" key="1">
    <source>
        <dbReference type="ARBA" id="ARBA00010169"/>
    </source>
</evidence>
<comment type="similarity">
    <text evidence="1">Belongs to the CutA family.</text>
</comment>
<dbReference type="AlphaFoldDB" id="A0A3A1PET9"/>
<dbReference type="EMBL" id="QXFM01000010">
    <property type="protein sequence ID" value="RIV92340.1"/>
    <property type="molecule type" value="Genomic_DNA"/>
</dbReference>
<sequence length="113" mass="12330">MSEGAARFALVWCPCESREEARRLAHALVEERLVACVNIVGPVLSVFAWEGAVDESEEYGLLCKTSPAQMADAIARLHTLHSYETPVIVGWHADQSTPQALAWLANSLRPEAG</sequence>
<dbReference type="Proteomes" id="UP000265366">
    <property type="component" value="Unassembled WGS sequence"/>
</dbReference>
<protein>
    <submittedName>
        <fullName evidence="2">Divalent-cation tolerance protein CutA</fullName>
    </submittedName>
</protein>
<dbReference type="PANTHER" id="PTHR23419">
    <property type="entry name" value="DIVALENT CATION TOLERANCE CUTA-RELATED"/>
    <property type="match status" value="1"/>
</dbReference>
<dbReference type="InterPro" id="IPR004323">
    <property type="entry name" value="Ion_tolerance_CutA"/>
</dbReference>
<dbReference type="OrthoDB" id="37622at2"/>
<dbReference type="InterPro" id="IPR011322">
    <property type="entry name" value="N-reg_PII-like_a/b"/>
</dbReference>
<organism evidence="2 3">
    <name type="scientific">Aurantiacibacter xanthus</name>
    <dbReference type="NCBI Taxonomy" id="1784712"/>
    <lineage>
        <taxon>Bacteria</taxon>
        <taxon>Pseudomonadati</taxon>
        <taxon>Pseudomonadota</taxon>
        <taxon>Alphaproteobacteria</taxon>
        <taxon>Sphingomonadales</taxon>
        <taxon>Erythrobacteraceae</taxon>
        <taxon>Aurantiacibacter</taxon>
    </lineage>
</organism>
<dbReference type="GO" id="GO:0010038">
    <property type="term" value="P:response to metal ion"/>
    <property type="evidence" value="ECO:0007669"/>
    <property type="project" value="InterPro"/>
</dbReference>
<dbReference type="SUPFAM" id="SSF54913">
    <property type="entry name" value="GlnB-like"/>
    <property type="match status" value="1"/>
</dbReference>
<dbReference type="Gene3D" id="3.30.70.120">
    <property type="match status" value="1"/>
</dbReference>
<name>A0A3A1PET9_9SPHN</name>
<dbReference type="PANTHER" id="PTHR23419:SF8">
    <property type="entry name" value="FI09726P"/>
    <property type="match status" value="1"/>
</dbReference>
<dbReference type="RefSeq" id="WP_119591451.1">
    <property type="nucleotide sequence ID" value="NZ_QXFM01000010.1"/>
</dbReference>
<evidence type="ECO:0000313" key="2">
    <source>
        <dbReference type="EMBL" id="RIV92340.1"/>
    </source>
</evidence>
<dbReference type="InterPro" id="IPR015867">
    <property type="entry name" value="N-reg_PII/ATP_PRibTrfase_C"/>
</dbReference>
<dbReference type="Pfam" id="PF03091">
    <property type="entry name" value="CutA1"/>
    <property type="match status" value="1"/>
</dbReference>